<organism evidence="3 4">
    <name type="scientific">Paenibacillus hodogayensis</name>
    <dbReference type="NCBI Taxonomy" id="279208"/>
    <lineage>
        <taxon>Bacteria</taxon>
        <taxon>Bacillati</taxon>
        <taxon>Bacillota</taxon>
        <taxon>Bacilli</taxon>
        <taxon>Bacillales</taxon>
        <taxon>Paenibacillaceae</taxon>
        <taxon>Paenibacillus</taxon>
    </lineage>
</organism>
<comment type="caution">
    <text evidence="3">The sequence shown here is derived from an EMBL/GenBank/DDBJ whole genome shotgun (WGS) entry which is preliminary data.</text>
</comment>
<comment type="similarity">
    <text evidence="1">Belongs to the PspA/Vipp/IM30 family.</text>
</comment>
<dbReference type="RefSeq" id="WP_344912874.1">
    <property type="nucleotide sequence ID" value="NZ_BAAAYO010000010.1"/>
</dbReference>
<dbReference type="Pfam" id="PF04012">
    <property type="entry name" value="PspA_IM30"/>
    <property type="match status" value="1"/>
</dbReference>
<evidence type="ECO:0000256" key="1">
    <source>
        <dbReference type="ARBA" id="ARBA00043985"/>
    </source>
</evidence>
<name>A0ABV5VUH1_9BACL</name>
<reference evidence="3 4" key="1">
    <citation type="submission" date="2024-09" db="EMBL/GenBank/DDBJ databases">
        <authorList>
            <person name="Sun Q."/>
            <person name="Mori K."/>
        </authorList>
    </citation>
    <scope>NUCLEOTIDE SEQUENCE [LARGE SCALE GENOMIC DNA]</scope>
    <source>
        <strain evidence="3 4">JCM 12520</strain>
    </source>
</reference>
<sequence length="225" mass="26305">MSLMRRMRDITVATLNERLEQAEDPVKLIDQYLAAQKEQIMQSDKVYRQMLAHAQSLRQQVLSAEQLKDKREQQAMIALKAGEELVAKMALQEKLIQEEKYEQFNALYEQSKLSIAELEDQLDQLKRDFDEVLGKRQYYMARLESVRLQQRMNESMRGGSYGGISSRTFSRLDERISDMELESRTLRDVRQLGKELAHTGSAMQQALENELTQLRSKLEKEGWLK</sequence>
<evidence type="ECO:0000313" key="4">
    <source>
        <dbReference type="Proteomes" id="UP001589619"/>
    </source>
</evidence>
<dbReference type="PANTHER" id="PTHR31088:SF6">
    <property type="entry name" value="PHAGE SHOCK PROTEIN A"/>
    <property type="match status" value="1"/>
</dbReference>
<dbReference type="PANTHER" id="PTHR31088">
    <property type="entry name" value="MEMBRANE-ASSOCIATED PROTEIN VIPP1, CHLOROPLASTIC"/>
    <property type="match status" value="1"/>
</dbReference>
<evidence type="ECO:0000256" key="2">
    <source>
        <dbReference type="SAM" id="Coils"/>
    </source>
</evidence>
<accession>A0ABV5VUH1</accession>
<dbReference type="Proteomes" id="UP001589619">
    <property type="component" value="Unassembled WGS sequence"/>
</dbReference>
<gene>
    <name evidence="3" type="ORF">ACFFNY_09990</name>
</gene>
<dbReference type="InterPro" id="IPR007157">
    <property type="entry name" value="PspA_VIPP1"/>
</dbReference>
<proteinExistence type="inferred from homology"/>
<protein>
    <submittedName>
        <fullName evidence="3">PspA/IM30 family protein</fullName>
    </submittedName>
</protein>
<keyword evidence="2" id="KW-0175">Coiled coil</keyword>
<keyword evidence="4" id="KW-1185">Reference proteome</keyword>
<dbReference type="EMBL" id="JBHMAG010000007">
    <property type="protein sequence ID" value="MFB9751901.1"/>
    <property type="molecule type" value="Genomic_DNA"/>
</dbReference>
<feature type="coiled-coil region" evidence="2">
    <location>
        <begin position="101"/>
        <end position="135"/>
    </location>
</feature>
<evidence type="ECO:0000313" key="3">
    <source>
        <dbReference type="EMBL" id="MFB9751901.1"/>
    </source>
</evidence>